<dbReference type="Proteomes" id="UP001178507">
    <property type="component" value="Unassembled WGS sequence"/>
</dbReference>
<gene>
    <name evidence="2" type="ORF">EVOR1521_LOCUS23198</name>
</gene>
<evidence type="ECO:0000313" key="3">
    <source>
        <dbReference type="Proteomes" id="UP001178507"/>
    </source>
</evidence>
<dbReference type="EMBL" id="CAUJNA010003345">
    <property type="protein sequence ID" value="CAJ1399707.1"/>
    <property type="molecule type" value="Genomic_DNA"/>
</dbReference>
<reference evidence="2" key="1">
    <citation type="submission" date="2023-08" db="EMBL/GenBank/DDBJ databases">
        <authorList>
            <person name="Chen Y."/>
            <person name="Shah S."/>
            <person name="Dougan E. K."/>
            <person name="Thang M."/>
            <person name="Chan C."/>
        </authorList>
    </citation>
    <scope>NUCLEOTIDE SEQUENCE</scope>
</reference>
<feature type="transmembrane region" description="Helical" evidence="1">
    <location>
        <begin position="100"/>
        <end position="122"/>
    </location>
</feature>
<feature type="transmembrane region" description="Helical" evidence="1">
    <location>
        <begin position="386"/>
        <end position="416"/>
    </location>
</feature>
<keyword evidence="1" id="KW-0472">Membrane</keyword>
<feature type="transmembrane region" description="Helical" evidence="1">
    <location>
        <begin position="270"/>
        <end position="288"/>
    </location>
</feature>
<feature type="transmembrane region" description="Helical" evidence="1">
    <location>
        <begin position="463"/>
        <end position="481"/>
    </location>
</feature>
<comment type="caution">
    <text evidence="2">The sequence shown here is derived from an EMBL/GenBank/DDBJ whole genome shotgun (WGS) entry which is preliminary data.</text>
</comment>
<sequence>MASLTTAFGMREKGVAADLSWNLYVAERIYTTDWEILRGISLRDSFRSGGSLWRNRQRVEAQEDPFHRSRHVEELDVFVSHTWASGGWSKWLSLLMQSGCNCALSGWLLGNVAAAAMSYADLLPLPLRLSPSTDAFSEVCALGPWSMILGFLGTALGFLLSPYLPRCKSDMCFIDAACVSQSDEALMTRGIRGIGGFLRVSKELRIVWTDLYLSRLWCVFELATFKKINPDGTVVMAPIFLETTVVLFYISNLCAASVQMVLRAGGSTRVLFALPIISLPFLVLVHRLRRSFVQKHKLFSQFQQFELDSARCVSDSDCEFIYATIDQLYGSKEAFVSYVRGSLREELLGPMTRSVLPETYTLLIMSPFVSLHLDLSVALSKQGAPFAVVLLYLVAALVIGGFLIIRISINVMILLCDRFAKPAHGSVIVDYLQTLFIFLAVLLCLLLGSRMVLEAFGTNRWELVPGLFIGFALMYIAVNWLQRKSDARRLKKTSETSTSD</sequence>
<keyword evidence="1" id="KW-1133">Transmembrane helix</keyword>
<keyword evidence="1" id="KW-0812">Transmembrane</keyword>
<evidence type="ECO:0000313" key="2">
    <source>
        <dbReference type="EMBL" id="CAJ1399707.1"/>
    </source>
</evidence>
<feature type="transmembrane region" description="Helical" evidence="1">
    <location>
        <begin position="142"/>
        <end position="164"/>
    </location>
</feature>
<organism evidence="2 3">
    <name type="scientific">Effrenium voratum</name>
    <dbReference type="NCBI Taxonomy" id="2562239"/>
    <lineage>
        <taxon>Eukaryota</taxon>
        <taxon>Sar</taxon>
        <taxon>Alveolata</taxon>
        <taxon>Dinophyceae</taxon>
        <taxon>Suessiales</taxon>
        <taxon>Symbiodiniaceae</taxon>
        <taxon>Effrenium</taxon>
    </lineage>
</organism>
<protein>
    <submittedName>
        <fullName evidence="2">Uncharacterized protein</fullName>
    </submittedName>
</protein>
<feature type="transmembrane region" description="Helical" evidence="1">
    <location>
        <begin position="428"/>
        <end position="451"/>
    </location>
</feature>
<feature type="transmembrane region" description="Helical" evidence="1">
    <location>
        <begin position="360"/>
        <end position="380"/>
    </location>
</feature>
<feature type="transmembrane region" description="Helical" evidence="1">
    <location>
        <begin position="234"/>
        <end position="258"/>
    </location>
</feature>
<dbReference type="AlphaFoldDB" id="A0AA36J4Z4"/>
<evidence type="ECO:0000256" key="1">
    <source>
        <dbReference type="SAM" id="Phobius"/>
    </source>
</evidence>
<accession>A0AA36J4Z4</accession>
<keyword evidence="3" id="KW-1185">Reference proteome</keyword>
<name>A0AA36J4Z4_9DINO</name>
<proteinExistence type="predicted"/>